<organism evidence="1">
    <name type="scientific">mine drainage metagenome</name>
    <dbReference type="NCBI Taxonomy" id="410659"/>
    <lineage>
        <taxon>unclassified sequences</taxon>
        <taxon>metagenomes</taxon>
        <taxon>ecological metagenomes</taxon>
    </lineage>
</organism>
<gene>
    <name evidence="1" type="ORF">B1A_04253</name>
</gene>
<dbReference type="AlphaFoldDB" id="T1CXM8"/>
<evidence type="ECO:0000313" key="1">
    <source>
        <dbReference type="EMBL" id="EQD74880.1"/>
    </source>
</evidence>
<reference evidence="1" key="2">
    <citation type="journal article" date="2014" name="ISME J.">
        <title>Microbial stratification in low pH oxic and suboxic macroscopic growths along an acid mine drainage.</title>
        <authorList>
            <person name="Mendez-Garcia C."/>
            <person name="Mesa V."/>
            <person name="Sprenger R.R."/>
            <person name="Richter M."/>
            <person name="Diez M.S."/>
            <person name="Solano J."/>
            <person name="Bargiela R."/>
            <person name="Golyshina O.V."/>
            <person name="Manteca A."/>
            <person name="Ramos J.L."/>
            <person name="Gallego J.R."/>
            <person name="Llorente I."/>
            <person name="Martins Dos Santos V.A."/>
            <person name="Jensen O.N."/>
            <person name="Pelaez A.I."/>
            <person name="Sanchez J."/>
            <person name="Ferrer M."/>
        </authorList>
    </citation>
    <scope>NUCLEOTIDE SEQUENCE</scope>
</reference>
<feature type="non-terminal residue" evidence="1">
    <location>
        <position position="1"/>
    </location>
</feature>
<sequence>RFIETAGAVTEPLNFQTKQFDGRVFKIWFQGFENCKTVCFPHPSGSHGLRDDYIKLFSTEIGNLLQEFKEFKGVSCEVDPVVKTEIRQV</sequence>
<proteinExistence type="predicted"/>
<name>T1CXM8_9ZZZZ</name>
<dbReference type="EMBL" id="AUZX01003078">
    <property type="protein sequence ID" value="EQD74880.1"/>
    <property type="molecule type" value="Genomic_DNA"/>
</dbReference>
<protein>
    <submittedName>
        <fullName evidence="1">Uncharacterized protein</fullName>
    </submittedName>
</protein>
<comment type="caution">
    <text evidence="1">The sequence shown here is derived from an EMBL/GenBank/DDBJ whole genome shotgun (WGS) entry which is preliminary data.</text>
</comment>
<reference evidence="1" key="1">
    <citation type="submission" date="2013-08" db="EMBL/GenBank/DDBJ databases">
        <authorList>
            <person name="Mendez C."/>
            <person name="Richter M."/>
            <person name="Ferrer M."/>
            <person name="Sanchez J."/>
        </authorList>
    </citation>
    <scope>NUCLEOTIDE SEQUENCE</scope>
</reference>
<accession>T1CXM8</accession>